<keyword evidence="2" id="KW-1185">Reference proteome</keyword>
<sequence length="547" mass="62947">MSNDWTSNLDGNSINTIQSLFQPNVINQSKVDNITNNINSYSIYRDILPMVKNYLNNSILSNDDTVNMIDGMLKNIKNLIPNINDYLSYTNYIPIITNTIDELLADWDQEDNFSGNTTFEKMQDYMSKKATFAQAWNIPSHEKWYYVKDEAKNWNWNQFYEYIAGVNFNYMFKSISGKYIGEIISDNIKYDLWGAGPIGFNSDNFNATFSENLNKILTNPVAWPYLIKTIIPMVKSEVLKLTNPTFGIDGITWDDKTLLKNNTVQLKKVLTIFQELISSKDNMLKLVADLMAGPFGEDIIVKATFAWTYSYWTLPEIQKEFSFISAISDIPQQVVNSLESAIKNVPISDTIHKIFEFTNKYLTTNPLIDLKDLVKYLDLTFGSKYFINALNNLKYIINHPTTDNISKTKEILQLLGVQFGGETNFKQDSVFANFSNWLNTSTSSLNSLLNIIVDKTHHNGILDNMLKDQENLYKDMYSKYFDITNNSYFTLSDIAMNTFKHDDGSVSAVLSYKIKNNLDNKSYDITFKNANFLTSKIFKIKFFHISQ</sequence>
<evidence type="ECO:0000313" key="2">
    <source>
        <dbReference type="Proteomes" id="UP001473424"/>
    </source>
</evidence>
<evidence type="ECO:0000313" key="1">
    <source>
        <dbReference type="EMBL" id="BET38483.1"/>
    </source>
</evidence>
<organism evidence="1 2">
    <name type="scientific">Spiroplasma ixodetis</name>
    <dbReference type="NCBI Taxonomy" id="2141"/>
    <lineage>
        <taxon>Bacteria</taxon>
        <taxon>Bacillati</taxon>
        <taxon>Mycoplasmatota</taxon>
        <taxon>Mollicutes</taxon>
        <taxon>Entomoplasmatales</taxon>
        <taxon>Spiroplasmataceae</taxon>
        <taxon>Spiroplasma</taxon>
    </lineage>
</organism>
<dbReference type="EMBL" id="AP028955">
    <property type="protein sequence ID" value="BET38483.1"/>
    <property type="molecule type" value="Genomic_DNA"/>
</dbReference>
<dbReference type="Proteomes" id="UP001473424">
    <property type="component" value="Chromosome"/>
</dbReference>
<accession>A0ABM8JN06</accession>
<dbReference type="RefSeq" id="WP_353307108.1">
    <property type="nucleotide sequence ID" value="NZ_AP028955.1"/>
</dbReference>
<gene>
    <name evidence="1" type="ORF">SAP269_10720</name>
</gene>
<reference evidence="2" key="1">
    <citation type="journal article" date="2024" name="FEMS Microbiol. Lett.">
        <title>Genomic insights into Spiroplasma endosymbionts that induce male-killing and protective phenotypes in the pea aphid.</title>
        <authorList>
            <person name="Arai H."/>
            <person name="Legeai F."/>
            <person name="Kageyama D."/>
            <person name="Sugio A."/>
            <person name="Simon J.C."/>
        </authorList>
    </citation>
    <scope>NUCLEOTIDE SEQUENCE [LARGE SCALE GENOMIC DNA]</scope>
    <source>
        <strain evidence="2">sAp269</strain>
    </source>
</reference>
<name>A0ABM8JN06_9MOLU</name>
<proteinExistence type="predicted"/>
<protein>
    <submittedName>
        <fullName evidence="1">Uncharacterized protein</fullName>
    </submittedName>
</protein>